<gene>
    <name evidence="1" type="ORF">FLAT13_00810</name>
</gene>
<sequence>MENLINQENLEDIREFIENKIADVPANYILYGAIGSLLLSSYLKKIGKNQASSVIVKLSIPIIAIGLAKYKDVIKSEFETLAAPQPGNA</sequence>
<evidence type="ECO:0000313" key="1">
    <source>
        <dbReference type="EMBL" id="CAD0001920.1"/>
    </source>
</evidence>
<evidence type="ECO:0000313" key="2">
    <source>
        <dbReference type="Proteomes" id="UP000530060"/>
    </source>
</evidence>
<dbReference type="EMBL" id="CAIJDP010000058">
    <property type="protein sequence ID" value="CAD0001920.1"/>
    <property type="molecule type" value="Genomic_DNA"/>
</dbReference>
<organism evidence="1 2">
    <name type="scientific">Flavobacterium salmonis</name>
    <dbReference type="NCBI Taxonomy" id="2654844"/>
    <lineage>
        <taxon>Bacteria</taxon>
        <taxon>Pseudomonadati</taxon>
        <taxon>Bacteroidota</taxon>
        <taxon>Flavobacteriia</taxon>
        <taxon>Flavobacteriales</taxon>
        <taxon>Flavobacteriaceae</taxon>
        <taxon>Flavobacterium</taxon>
    </lineage>
</organism>
<name>A0A6V6YR30_9FLAO</name>
<protein>
    <recommendedName>
        <fullName evidence="3">PrgI family protein</fullName>
    </recommendedName>
</protein>
<accession>A0A6V6YR30</accession>
<proteinExistence type="predicted"/>
<keyword evidence="2" id="KW-1185">Reference proteome</keyword>
<dbReference type="Proteomes" id="UP000530060">
    <property type="component" value="Unassembled WGS sequence"/>
</dbReference>
<comment type="caution">
    <text evidence="1">The sequence shown here is derived from an EMBL/GenBank/DDBJ whole genome shotgun (WGS) entry which is preliminary data.</text>
</comment>
<dbReference type="RefSeq" id="WP_180908002.1">
    <property type="nucleotide sequence ID" value="NZ_CAIJDP010000058.1"/>
</dbReference>
<reference evidence="1 2" key="1">
    <citation type="submission" date="2020-06" db="EMBL/GenBank/DDBJ databases">
        <authorList>
            <person name="Criscuolo A."/>
        </authorList>
    </citation>
    <scope>NUCLEOTIDE SEQUENCE [LARGE SCALE GENOMIC DNA]</scope>
    <source>
        <strain evidence="2">CIP 111411</strain>
    </source>
</reference>
<dbReference type="AlphaFoldDB" id="A0A6V6YR30"/>
<evidence type="ECO:0008006" key="3">
    <source>
        <dbReference type="Google" id="ProtNLM"/>
    </source>
</evidence>